<gene>
    <name evidence="2" type="ORF">APZ42_031516</name>
</gene>
<dbReference type="AlphaFoldDB" id="A0A164MSS6"/>
<dbReference type="OrthoDB" id="10064970at2759"/>
<name>A0A164MSS6_9CRUS</name>
<evidence type="ECO:0000313" key="3">
    <source>
        <dbReference type="Proteomes" id="UP000076858"/>
    </source>
</evidence>
<protein>
    <submittedName>
        <fullName evidence="2">Uncharacterized protein</fullName>
    </submittedName>
</protein>
<dbReference type="Proteomes" id="UP000076858">
    <property type="component" value="Unassembled WGS sequence"/>
</dbReference>
<proteinExistence type="predicted"/>
<comment type="caution">
    <text evidence="2">The sequence shown here is derived from an EMBL/GenBank/DDBJ whole genome shotgun (WGS) entry which is preliminary data.</text>
</comment>
<reference evidence="2 3" key="1">
    <citation type="submission" date="2016-03" db="EMBL/GenBank/DDBJ databases">
        <title>EvidentialGene: Evidence-directed Construction of Genes on Genomes.</title>
        <authorList>
            <person name="Gilbert D.G."/>
            <person name="Choi J.-H."/>
            <person name="Mockaitis K."/>
            <person name="Colbourne J."/>
            <person name="Pfrender M."/>
        </authorList>
    </citation>
    <scope>NUCLEOTIDE SEQUENCE [LARGE SCALE GENOMIC DNA]</scope>
    <source>
        <strain evidence="2 3">Xinb3</strain>
        <tissue evidence="2">Complete organism</tissue>
    </source>
</reference>
<keyword evidence="3" id="KW-1185">Reference proteome</keyword>
<feature type="compositionally biased region" description="Acidic residues" evidence="1">
    <location>
        <begin position="193"/>
        <end position="221"/>
    </location>
</feature>
<feature type="region of interest" description="Disordered" evidence="1">
    <location>
        <begin position="190"/>
        <end position="221"/>
    </location>
</feature>
<evidence type="ECO:0000256" key="1">
    <source>
        <dbReference type="SAM" id="MobiDB-lite"/>
    </source>
</evidence>
<dbReference type="EMBL" id="LRGB01002961">
    <property type="protein sequence ID" value="KZS05322.1"/>
    <property type="molecule type" value="Genomic_DNA"/>
</dbReference>
<sequence>MPGTICLDPLLEIIKANKLPMKCTVSVDATACIQKREYHTRYNSILGGSLRLEKTGLPDPKGFVINSVSDKLKYFKQNEPAKVIFVIMAQPLADFSTPVRIVTFARNNRMTALDVKNRHDYIKECLKKAELELVANGSDGDSREIKYGGISILKYDFKNDLGVELTGKDLVNFSFSSKYGNKIRSNTICQDDLKDDDEEDEQDGQPDDDEGNETEAEQDPYDLEVLRSLQDADLRDFTNNSKGPCPSSFSFVKLADAEGNMRLVQIKTLCWFLETQMKKMSSDRNLKVRQPLSISDAQKLIVKTENFLKTLKRELYLRKQKKYKVKKYKKTVGVLPKSKCLSSKMSFKKLKSKHYFTSNNAGDVEDIENCEASTEDIETFIRGCNPAEEDWDEHWEKVVDVHIGSYPTLPSLCWNYKITLTSCYIRWLCCVKTFCPECDIQFLLWNAFHQRQLLFNVN</sequence>
<accession>A0A164MSS6</accession>
<organism evidence="2 3">
    <name type="scientific">Daphnia magna</name>
    <dbReference type="NCBI Taxonomy" id="35525"/>
    <lineage>
        <taxon>Eukaryota</taxon>
        <taxon>Metazoa</taxon>
        <taxon>Ecdysozoa</taxon>
        <taxon>Arthropoda</taxon>
        <taxon>Crustacea</taxon>
        <taxon>Branchiopoda</taxon>
        <taxon>Diplostraca</taxon>
        <taxon>Cladocera</taxon>
        <taxon>Anomopoda</taxon>
        <taxon>Daphniidae</taxon>
        <taxon>Daphnia</taxon>
    </lineage>
</organism>
<evidence type="ECO:0000313" key="2">
    <source>
        <dbReference type="EMBL" id="KZS05322.1"/>
    </source>
</evidence>